<reference evidence="2 3" key="1">
    <citation type="submission" date="2019-06" db="EMBL/GenBank/DDBJ databases">
        <title>Thermomonas aquatica sp. nov., isolated from an industrial wastewater treatment plant.</title>
        <authorList>
            <person name="Jeon J.H."/>
            <person name="Park D.-S."/>
        </authorList>
    </citation>
    <scope>NUCLEOTIDE SEQUENCE [LARGE SCALE GENOMIC DNA]</scope>
    <source>
        <strain evidence="2 3">SY21</strain>
    </source>
</reference>
<proteinExistence type="predicted"/>
<evidence type="ECO:0000259" key="1">
    <source>
        <dbReference type="PROSITE" id="PS51819"/>
    </source>
</evidence>
<dbReference type="InterPro" id="IPR037523">
    <property type="entry name" value="VOC_core"/>
</dbReference>
<dbReference type="AlphaFoldDB" id="A0A5B7ZPC3"/>
<dbReference type="EMBL" id="CP040871">
    <property type="protein sequence ID" value="QDA57054.1"/>
    <property type="molecule type" value="Genomic_DNA"/>
</dbReference>
<dbReference type="InterPro" id="IPR041581">
    <property type="entry name" value="Glyoxalase_6"/>
</dbReference>
<accession>A0A5B7ZPC3</accession>
<dbReference type="Gene3D" id="3.10.180.10">
    <property type="entry name" value="2,3-Dihydroxybiphenyl 1,2-Dioxygenase, domain 1"/>
    <property type="match status" value="1"/>
</dbReference>
<dbReference type="InterPro" id="IPR029068">
    <property type="entry name" value="Glyas_Bleomycin-R_OHBP_Dase"/>
</dbReference>
<dbReference type="CDD" id="cd06587">
    <property type="entry name" value="VOC"/>
    <property type="match status" value="1"/>
</dbReference>
<dbReference type="RefSeq" id="WP_139716106.1">
    <property type="nucleotide sequence ID" value="NZ_CP040871.1"/>
</dbReference>
<dbReference type="PROSITE" id="PS51819">
    <property type="entry name" value="VOC"/>
    <property type="match status" value="1"/>
</dbReference>
<dbReference type="SUPFAM" id="SSF54593">
    <property type="entry name" value="Glyoxalase/Bleomycin resistance protein/Dihydroxybiphenyl dioxygenase"/>
    <property type="match status" value="1"/>
</dbReference>
<dbReference type="KEGG" id="thes:FHQ07_06840"/>
<sequence>MSHRSRLSGFISDCKTDDLDAAADFWAQALGCRIADRAAGDETAEYQMLGDTPGDLHIEVQKVEHPSRVHLDIEADDIDAEADRLQRLGARKIAFVKRWWVMEAPTGQRFCVVRMKYPERGAAPKTWD</sequence>
<protein>
    <submittedName>
        <fullName evidence="2">VOC family protein</fullName>
    </submittedName>
</protein>
<keyword evidence="3" id="KW-1185">Reference proteome</keyword>
<organism evidence="2 3">
    <name type="scientific">Thermomonas aquatica</name>
    <dbReference type="NCBI Taxonomy" id="2202149"/>
    <lineage>
        <taxon>Bacteria</taxon>
        <taxon>Pseudomonadati</taxon>
        <taxon>Pseudomonadota</taxon>
        <taxon>Gammaproteobacteria</taxon>
        <taxon>Lysobacterales</taxon>
        <taxon>Lysobacteraceae</taxon>
        <taxon>Thermomonas</taxon>
    </lineage>
</organism>
<evidence type="ECO:0000313" key="2">
    <source>
        <dbReference type="EMBL" id="QDA57054.1"/>
    </source>
</evidence>
<dbReference type="Pfam" id="PF18029">
    <property type="entry name" value="Glyoxalase_6"/>
    <property type="match status" value="1"/>
</dbReference>
<dbReference type="Proteomes" id="UP000308149">
    <property type="component" value="Chromosome"/>
</dbReference>
<dbReference type="PANTHER" id="PTHR35908">
    <property type="entry name" value="HYPOTHETICAL FUSION PROTEIN"/>
    <property type="match status" value="1"/>
</dbReference>
<dbReference type="PANTHER" id="PTHR35908:SF1">
    <property type="entry name" value="CONSERVED PROTEIN"/>
    <property type="match status" value="1"/>
</dbReference>
<dbReference type="OrthoDB" id="69243at2"/>
<gene>
    <name evidence="2" type="ORF">FHQ07_06840</name>
</gene>
<evidence type="ECO:0000313" key="3">
    <source>
        <dbReference type="Proteomes" id="UP000308149"/>
    </source>
</evidence>
<feature type="domain" description="VOC" evidence="1">
    <location>
        <begin position="6"/>
        <end position="120"/>
    </location>
</feature>
<name>A0A5B7ZPC3_9GAMM</name>